<comment type="caution">
    <text evidence="1">The sequence shown here is derived from an EMBL/GenBank/DDBJ whole genome shotgun (WGS) entry which is preliminary data.</text>
</comment>
<name>A0A0A8L2B5_9SACH</name>
<proteinExistence type="predicted"/>
<sequence length="506" mass="58095">MVDCLYHETDIHSFFNSVLLQSPDAASTEASLVSPSGSLSSGFEDYLSKLAKDPDLKLKTDATDDSGEVDTKTDASSVSLFNNDECRFHEGRNETLADSPLCHPYHKLSKIGNFDSVNPCLDPKILSSKEKNGTKSTGFNTSHWKSELVSFDNSSQIACFDSAKFLIEPLRPLKVSRFPNREMLGVSAALVETSKQRHTAKRASRITKIARPLRKHVRFEYRPTSDEKFNVIFRGGFIRQNIIKSYFPSIEEDESVIPSNWKPVTVQLEDEEFYEKMLNSIKSQIQPACSHVRTYWKMTKRRENSKFIITITEEGLQSEPTFDEDNYYFNVISKVIESGSFGPIERGARNKDMIQKAIDRDDRAGNFRWCHFITSSEMKGIFDFFLQNYDYCANDNTVFDKLKANAKPDPFKHHESRVRSHMLGYISGKSCKLTPAKLTGKPKLFSEQMYRLIMSFDDYKRPYNTAKDISVMEVKYMVENLSDLLEKYYWVDPSTVPDEGYPMRLH</sequence>
<organism evidence="1 2">
    <name type="scientific">Kluyveromyces dobzhanskii CBS 2104</name>
    <dbReference type="NCBI Taxonomy" id="1427455"/>
    <lineage>
        <taxon>Eukaryota</taxon>
        <taxon>Fungi</taxon>
        <taxon>Dikarya</taxon>
        <taxon>Ascomycota</taxon>
        <taxon>Saccharomycotina</taxon>
        <taxon>Saccharomycetes</taxon>
        <taxon>Saccharomycetales</taxon>
        <taxon>Saccharomycetaceae</taxon>
        <taxon>Kluyveromyces</taxon>
    </lineage>
</organism>
<evidence type="ECO:0000313" key="1">
    <source>
        <dbReference type="EMBL" id="CDO92396.1"/>
    </source>
</evidence>
<gene>
    <name evidence="1" type="ORF">KLDO_g716</name>
</gene>
<dbReference type="Proteomes" id="UP000031516">
    <property type="component" value="Unassembled WGS sequence"/>
</dbReference>
<dbReference type="EMBL" id="CCBQ010000013">
    <property type="protein sequence ID" value="CDO92396.1"/>
    <property type="molecule type" value="Genomic_DNA"/>
</dbReference>
<keyword evidence="2" id="KW-1185">Reference proteome</keyword>
<evidence type="ECO:0000313" key="2">
    <source>
        <dbReference type="Proteomes" id="UP000031516"/>
    </source>
</evidence>
<accession>A0A0A8L2B5</accession>
<dbReference type="AlphaFoldDB" id="A0A0A8L2B5"/>
<reference evidence="1 2" key="1">
    <citation type="submission" date="2014-03" db="EMBL/GenBank/DDBJ databases">
        <title>The genome of Kluyveromyces dobzhanskii.</title>
        <authorList>
            <person name="Nystedt B."/>
            <person name="Astrom S."/>
        </authorList>
    </citation>
    <scope>NUCLEOTIDE SEQUENCE [LARGE SCALE GENOMIC DNA]</scope>
    <source>
        <strain evidence="1 2">CBS 2104</strain>
    </source>
</reference>
<dbReference type="OrthoDB" id="4066848at2759"/>
<protein>
    <submittedName>
        <fullName evidence="1">WGS project CCBQ000000000 data, contig 00041</fullName>
    </submittedName>
</protein>